<feature type="transmembrane region" description="Helical" evidence="1">
    <location>
        <begin position="441"/>
        <end position="461"/>
    </location>
</feature>
<dbReference type="EMBL" id="CALNXJ010000011">
    <property type="protein sequence ID" value="CAH3109211.1"/>
    <property type="molecule type" value="Genomic_DNA"/>
</dbReference>
<dbReference type="Proteomes" id="UP001159428">
    <property type="component" value="Unassembled WGS sequence"/>
</dbReference>
<keyword evidence="1" id="KW-1133">Transmembrane helix</keyword>
<evidence type="ECO:0000313" key="3">
    <source>
        <dbReference type="Proteomes" id="UP001159428"/>
    </source>
</evidence>
<dbReference type="AlphaFoldDB" id="A0AAU9WBZ3"/>
<feature type="transmembrane region" description="Helical" evidence="1">
    <location>
        <begin position="330"/>
        <end position="351"/>
    </location>
</feature>
<organism evidence="2 3">
    <name type="scientific">Pocillopora meandrina</name>
    <dbReference type="NCBI Taxonomy" id="46732"/>
    <lineage>
        <taxon>Eukaryota</taxon>
        <taxon>Metazoa</taxon>
        <taxon>Cnidaria</taxon>
        <taxon>Anthozoa</taxon>
        <taxon>Hexacorallia</taxon>
        <taxon>Scleractinia</taxon>
        <taxon>Astrocoeniina</taxon>
        <taxon>Pocilloporidae</taxon>
        <taxon>Pocillopora</taxon>
    </lineage>
</organism>
<feature type="transmembrane region" description="Helical" evidence="1">
    <location>
        <begin position="400"/>
        <end position="420"/>
    </location>
</feature>
<feature type="transmembrane region" description="Helical" evidence="1">
    <location>
        <begin position="497"/>
        <end position="522"/>
    </location>
</feature>
<keyword evidence="1" id="KW-0812">Transmembrane</keyword>
<evidence type="ECO:0000256" key="1">
    <source>
        <dbReference type="SAM" id="Phobius"/>
    </source>
</evidence>
<feature type="transmembrane region" description="Helical" evidence="1">
    <location>
        <begin position="467"/>
        <end position="488"/>
    </location>
</feature>
<keyword evidence="1" id="KW-0472">Membrane</keyword>
<reference evidence="2 3" key="1">
    <citation type="submission" date="2022-05" db="EMBL/GenBank/DDBJ databases">
        <authorList>
            <consortium name="Genoscope - CEA"/>
            <person name="William W."/>
        </authorList>
    </citation>
    <scope>NUCLEOTIDE SEQUENCE [LARGE SCALE GENOMIC DNA]</scope>
</reference>
<gene>
    <name evidence="2" type="ORF">PMEA_00002880</name>
</gene>
<protein>
    <submittedName>
        <fullName evidence="2">Uncharacterized protein</fullName>
    </submittedName>
</protein>
<feature type="transmembrane region" description="Helical" evidence="1">
    <location>
        <begin position="534"/>
        <end position="556"/>
    </location>
</feature>
<sequence length="570" mass="65321">MLGYWQFFFLHPARILTIAFILYHFQYPTLFLCNSYSSYSTTTLSFASIPEVVCYLSTPWFANRDDYRPSLESFLQASKTDADQDLRLSSLAVVSRLANARQPLVDVSKSRIHVDKIALVTLKDDTAFSCGDLALNAQNAGYSVVTYFGHGNCGPNGNVTKPHTQEEILIPNVFVHSCINHTTSDSYNPVHDYDFLKNADKTYVNIIETKQGSDELRQMEKYLERLYYWFLLGPIITLEWLRRKKKLCCVTISQEVDEESAAGNEESERLVARVEEGRGHDKQGITGEENENELQTLIVTIDSDSDLTTSDNLRRSSITLRVVRILERGIRYFVVGLGYVIVTLAALPVGISSGGWSFFRFDGQERFRQKTFWDVLLKHVNKTTDMRPDFHVIISCNLTLWWPFFQIFCFFIHSSFDCVSTWTVSTNISKLIRSDWFSSNMYLLVLCFVVPYCSLSQSSFLDMFPNFLHFMLYNVTCTVCNFLFIIILNKHKVVTRYVFYISVCMICAYVESDIVAVFYFILNSQGSLNNLKLTALRTVALGLTLTLSFSSSMHIIRKLMKPQESVFEGL</sequence>
<proteinExistence type="predicted"/>
<name>A0AAU9WBZ3_9CNID</name>
<accession>A0AAU9WBZ3</accession>
<keyword evidence="3" id="KW-1185">Reference proteome</keyword>
<evidence type="ECO:0000313" key="2">
    <source>
        <dbReference type="EMBL" id="CAH3109211.1"/>
    </source>
</evidence>
<comment type="caution">
    <text evidence="2">The sequence shown here is derived from an EMBL/GenBank/DDBJ whole genome shotgun (WGS) entry which is preliminary data.</text>
</comment>